<dbReference type="Pfam" id="PF20499">
    <property type="entry name" value="DUF6729"/>
    <property type="match status" value="1"/>
</dbReference>
<dbReference type="AlphaFoldDB" id="A0AAE1ATY9"/>
<evidence type="ECO:0000259" key="2">
    <source>
        <dbReference type="Pfam" id="PF20499"/>
    </source>
</evidence>
<reference evidence="3" key="1">
    <citation type="journal article" date="2023" name="G3 (Bethesda)">
        <title>A reference genome for the long-term kleptoplast-retaining sea slug Elysia crispata morphotype clarki.</title>
        <authorList>
            <person name="Eastman K.E."/>
            <person name="Pendleton A.L."/>
            <person name="Shaikh M.A."/>
            <person name="Suttiyut T."/>
            <person name="Ogas R."/>
            <person name="Tomko P."/>
            <person name="Gavelis G."/>
            <person name="Widhalm J.R."/>
            <person name="Wisecaver J.H."/>
        </authorList>
    </citation>
    <scope>NUCLEOTIDE SEQUENCE</scope>
    <source>
        <strain evidence="3">ECLA1</strain>
    </source>
</reference>
<dbReference type="Proteomes" id="UP001283361">
    <property type="component" value="Unassembled WGS sequence"/>
</dbReference>
<comment type="caution">
    <text evidence="3">The sequence shown here is derived from an EMBL/GenBank/DDBJ whole genome shotgun (WGS) entry which is preliminary data.</text>
</comment>
<dbReference type="InterPro" id="IPR046616">
    <property type="entry name" value="DUF6729"/>
</dbReference>
<name>A0AAE1ATY9_9GAST</name>
<sequence length="401" mass="45155">MDPHYYSVRKDAITRLPIELRTNHIAILGATTLEFGRFYSQTFWWALDNATGWVVEVVAQIMEEPEVDRYIGMNKKTVGDVRPELPLGKGQKGHAEVIYNGGVSELPQGAMLRPQCSLNLYQEGFFICLFNRTGNSRLLYTIFAHFFFNLARQRLWSAISRPTLASSEALLSLEDVQPGGAAEKRVAENTARQRRCLGSKRPLHRQQQVGEPTPDVVYPPKPALFSNMFFHHRFSLWMPYHMLAFLFLCSQTGYERRQLSTKLHCVSYQLFYPATLAIDKRVVAELRNCSLGNSCTRVYRKLKELHSTGYLEKVLYVHYHTVVEVFGSIPYTDSSKSGPSIQAGTFCRLAAVCVCGIIGPNPSSSSLRVTRSLQLSGTDLQGTSKTLPLRDSRRSGDGTLS</sequence>
<accession>A0AAE1ATY9</accession>
<evidence type="ECO:0000313" key="3">
    <source>
        <dbReference type="EMBL" id="KAK3793331.1"/>
    </source>
</evidence>
<keyword evidence="4" id="KW-1185">Reference proteome</keyword>
<evidence type="ECO:0000256" key="1">
    <source>
        <dbReference type="SAM" id="MobiDB-lite"/>
    </source>
</evidence>
<feature type="domain" description="DUF6729" evidence="2">
    <location>
        <begin position="258"/>
        <end position="327"/>
    </location>
</feature>
<gene>
    <name evidence="3" type="ORF">RRG08_040341</name>
</gene>
<evidence type="ECO:0000313" key="4">
    <source>
        <dbReference type="Proteomes" id="UP001283361"/>
    </source>
</evidence>
<proteinExistence type="predicted"/>
<feature type="region of interest" description="Disordered" evidence="1">
    <location>
        <begin position="379"/>
        <end position="401"/>
    </location>
</feature>
<dbReference type="EMBL" id="JAWDGP010001259">
    <property type="protein sequence ID" value="KAK3793331.1"/>
    <property type="molecule type" value="Genomic_DNA"/>
</dbReference>
<protein>
    <recommendedName>
        <fullName evidence="2">DUF6729 domain-containing protein</fullName>
    </recommendedName>
</protein>
<feature type="compositionally biased region" description="Basic and acidic residues" evidence="1">
    <location>
        <begin position="388"/>
        <end position="401"/>
    </location>
</feature>
<organism evidence="3 4">
    <name type="scientific">Elysia crispata</name>
    <name type="common">lettuce slug</name>
    <dbReference type="NCBI Taxonomy" id="231223"/>
    <lineage>
        <taxon>Eukaryota</taxon>
        <taxon>Metazoa</taxon>
        <taxon>Spiralia</taxon>
        <taxon>Lophotrochozoa</taxon>
        <taxon>Mollusca</taxon>
        <taxon>Gastropoda</taxon>
        <taxon>Heterobranchia</taxon>
        <taxon>Euthyneura</taxon>
        <taxon>Panpulmonata</taxon>
        <taxon>Sacoglossa</taxon>
        <taxon>Placobranchoidea</taxon>
        <taxon>Plakobranchidae</taxon>
        <taxon>Elysia</taxon>
    </lineage>
</organism>